<dbReference type="KEGG" id="aqu:100633653"/>
<comment type="subcellular location">
    <subcellularLocation>
        <location evidence="1">Nucleus</location>
    </subcellularLocation>
</comment>
<dbReference type="Proteomes" id="UP000007879">
    <property type="component" value="Unassembled WGS sequence"/>
</dbReference>
<sequence>MASTTPTSPEAISEATSTGTTDTSPSPSQAELLGAAAILTLPSPEISLRHLQVDKTLTDMIVVNLLPVSIVKDRGFRQFLKVIDQKYTPTSQHTIMRESLSRLYQSKKEELINKMEEISWCSFTTDLWTSNTTMGYITVTCHFINVNWEMESSVLTTAHVPESHTSEYLATELRRIADDSKISTKIHCGITDGASNIKGKVRINQWNNLVCFAHTLNLVVTCATEKINEVREIIDQVKNVVSFFHKSTKASEKLRQIQTTFLL</sequence>
<organism evidence="7 8">
    <name type="scientific">Amphimedon queenslandica</name>
    <name type="common">Sponge</name>
    <dbReference type="NCBI Taxonomy" id="400682"/>
    <lineage>
        <taxon>Eukaryota</taxon>
        <taxon>Metazoa</taxon>
        <taxon>Porifera</taxon>
        <taxon>Demospongiae</taxon>
        <taxon>Heteroscleromorpha</taxon>
        <taxon>Haplosclerida</taxon>
        <taxon>Niphatidae</taxon>
        <taxon>Amphimedon</taxon>
    </lineage>
</organism>
<dbReference type="SUPFAM" id="SSF140996">
    <property type="entry name" value="Hermes dimerisation domain"/>
    <property type="match status" value="1"/>
</dbReference>
<dbReference type="InterPro" id="IPR052035">
    <property type="entry name" value="ZnF_BED_domain_contain"/>
</dbReference>
<accession>A0AAN0IQL5</accession>
<evidence type="ECO:0000256" key="6">
    <source>
        <dbReference type="SAM" id="MobiDB-lite"/>
    </source>
</evidence>
<dbReference type="GO" id="GO:0005634">
    <property type="term" value="C:nucleus"/>
    <property type="evidence" value="ECO:0007669"/>
    <property type="project" value="UniProtKB-SubCell"/>
</dbReference>
<dbReference type="AlphaFoldDB" id="A0AAN0IQL5"/>
<evidence type="ECO:0000256" key="3">
    <source>
        <dbReference type="ARBA" id="ARBA00022771"/>
    </source>
</evidence>
<reference evidence="8" key="1">
    <citation type="journal article" date="2010" name="Nature">
        <title>The Amphimedon queenslandica genome and the evolution of animal complexity.</title>
        <authorList>
            <person name="Srivastava M."/>
            <person name="Simakov O."/>
            <person name="Chapman J."/>
            <person name="Fahey B."/>
            <person name="Gauthier M.E."/>
            <person name="Mitros T."/>
            <person name="Richards G.S."/>
            <person name="Conaco C."/>
            <person name="Dacre M."/>
            <person name="Hellsten U."/>
            <person name="Larroux C."/>
            <person name="Putnam N.H."/>
            <person name="Stanke M."/>
            <person name="Adamska M."/>
            <person name="Darling A."/>
            <person name="Degnan S.M."/>
            <person name="Oakley T.H."/>
            <person name="Plachetzki D.C."/>
            <person name="Zhai Y."/>
            <person name="Adamski M."/>
            <person name="Calcino A."/>
            <person name="Cummins S.F."/>
            <person name="Goodstein D.M."/>
            <person name="Harris C."/>
            <person name="Jackson D.J."/>
            <person name="Leys S.P."/>
            <person name="Shu S."/>
            <person name="Woodcroft B.J."/>
            <person name="Vervoort M."/>
            <person name="Kosik K.S."/>
            <person name="Manning G."/>
            <person name="Degnan B.M."/>
            <person name="Rokhsar D.S."/>
        </authorList>
    </citation>
    <scope>NUCLEOTIDE SEQUENCE [LARGE SCALE GENOMIC DNA]</scope>
</reference>
<feature type="compositionally biased region" description="Low complexity" evidence="6">
    <location>
        <begin position="13"/>
        <end position="28"/>
    </location>
</feature>
<keyword evidence="3" id="KW-0863">Zinc-finger</keyword>
<keyword evidence="5" id="KW-0539">Nucleus</keyword>
<keyword evidence="4" id="KW-0862">Zinc</keyword>
<dbReference type="EnsemblMetazoa" id="XM_011408785.1">
    <property type="protein sequence ID" value="XP_011407087.1"/>
    <property type="gene ID" value="LOC100633653"/>
</dbReference>
<name>A0AAN0IQL5_AMPQE</name>
<dbReference type="PANTHER" id="PTHR46481">
    <property type="entry name" value="ZINC FINGER BED DOMAIN-CONTAINING PROTEIN 4"/>
    <property type="match status" value="1"/>
</dbReference>
<evidence type="ECO:0000256" key="2">
    <source>
        <dbReference type="ARBA" id="ARBA00022723"/>
    </source>
</evidence>
<evidence type="ECO:0000313" key="8">
    <source>
        <dbReference type="Proteomes" id="UP000007879"/>
    </source>
</evidence>
<dbReference type="GO" id="GO:0008270">
    <property type="term" value="F:zinc ion binding"/>
    <property type="evidence" value="ECO:0007669"/>
    <property type="project" value="UniProtKB-KW"/>
</dbReference>
<dbReference type="InterPro" id="IPR012337">
    <property type="entry name" value="RNaseH-like_sf"/>
</dbReference>
<feature type="region of interest" description="Disordered" evidence="6">
    <location>
        <begin position="1"/>
        <end position="28"/>
    </location>
</feature>
<protein>
    <recommendedName>
        <fullName evidence="9">DUF659 domain-containing protein</fullName>
    </recommendedName>
</protein>
<evidence type="ECO:0008006" key="9">
    <source>
        <dbReference type="Google" id="ProtNLM"/>
    </source>
</evidence>
<keyword evidence="2" id="KW-0479">Metal-binding</keyword>
<reference evidence="7" key="2">
    <citation type="submission" date="2024-06" db="UniProtKB">
        <authorList>
            <consortium name="EnsemblMetazoa"/>
        </authorList>
    </citation>
    <scope>IDENTIFICATION</scope>
</reference>
<keyword evidence="8" id="KW-1185">Reference proteome</keyword>
<evidence type="ECO:0000256" key="1">
    <source>
        <dbReference type="ARBA" id="ARBA00004123"/>
    </source>
</evidence>
<dbReference type="PANTHER" id="PTHR46481:SF10">
    <property type="entry name" value="ZINC FINGER BED DOMAIN-CONTAINING PROTEIN 39"/>
    <property type="match status" value="1"/>
</dbReference>
<evidence type="ECO:0000256" key="4">
    <source>
        <dbReference type="ARBA" id="ARBA00022833"/>
    </source>
</evidence>
<feature type="compositionally biased region" description="Polar residues" evidence="6">
    <location>
        <begin position="1"/>
        <end position="10"/>
    </location>
</feature>
<dbReference type="GeneID" id="100633653"/>
<evidence type="ECO:0000313" key="7">
    <source>
        <dbReference type="EnsemblMetazoa" id="XP_011407087.1"/>
    </source>
</evidence>
<dbReference type="RefSeq" id="XP_011407087.1">
    <property type="nucleotide sequence ID" value="XM_011408785.1"/>
</dbReference>
<dbReference type="SUPFAM" id="SSF53098">
    <property type="entry name" value="Ribonuclease H-like"/>
    <property type="match status" value="1"/>
</dbReference>
<proteinExistence type="predicted"/>
<evidence type="ECO:0000256" key="5">
    <source>
        <dbReference type="ARBA" id="ARBA00023242"/>
    </source>
</evidence>